<organism evidence="2 4">
    <name type="scientific">Chitinophaga sancti</name>
    <dbReference type="NCBI Taxonomy" id="1004"/>
    <lineage>
        <taxon>Bacteria</taxon>
        <taxon>Pseudomonadati</taxon>
        <taxon>Bacteroidota</taxon>
        <taxon>Chitinophagia</taxon>
        <taxon>Chitinophagales</taxon>
        <taxon>Chitinophagaceae</taxon>
        <taxon>Chitinophaga</taxon>
    </lineage>
</organism>
<dbReference type="AlphaFoldDB" id="A0A1K1P3K6"/>
<evidence type="ECO:0000313" key="5">
    <source>
        <dbReference type="Proteomes" id="UP001326715"/>
    </source>
</evidence>
<evidence type="ECO:0000313" key="4">
    <source>
        <dbReference type="Proteomes" id="UP000183788"/>
    </source>
</evidence>
<dbReference type="RefSeq" id="WP_072358986.1">
    <property type="nucleotide sequence ID" value="NZ_CBHWAX010000013.1"/>
</dbReference>
<feature type="compositionally biased region" description="Acidic residues" evidence="1">
    <location>
        <begin position="43"/>
        <end position="53"/>
    </location>
</feature>
<evidence type="ECO:0000256" key="1">
    <source>
        <dbReference type="SAM" id="MobiDB-lite"/>
    </source>
</evidence>
<dbReference type="EMBL" id="CP140154">
    <property type="protein sequence ID" value="WQG87412.1"/>
    <property type="molecule type" value="Genomic_DNA"/>
</dbReference>
<protein>
    <submittedName>
        <fullName evidence="2">Uncharacterized protein</fullName>
    </submittedName>
</protein>
<feature type="compositionally biased region" description="Acidic residues" evidence="1">
    <location>
        <begin position="77"/>
        <end position="106"/>
    </location>
</feature>
<feature type="region of interest" description="Disordered" evidence="1">
    <location>
        <begin position="1"/>
        <end position="127"/>
    </location>
</feature>
<dbReference type="Proteomes" id="UP001326715">
    <property type="component" value="Chromosome"/>
</dbReference>
<dbReference type="EMBL" id="FPIZ01000004">
    <property type="protein sequence ID" value="SFW42344.1"/>
    <property type="molecule type" value="Genomic_DNA"/>
</dbReference>
<reference evidence="2 4" key="1">
    <citation type="submission" date="2016-11" db="EMBL/GenBank/DDBJ databases">
        <authorList>
            <person name="Jaros S."/>
            <person name="Januszkiewicz K."/>
            <person name="Wedrychowicz H."/>
        </authorList>
    </citation>
    <scope>NUCLEOTIDE SEQUENCE [LARGE SCALE GENOMIC DNA]</scope>
    <source>
        <strain evidence="2 4">DSM 784</strain>
    </source>
</reference>
<dbReference type="Proteomes" id="UP000183788">
    <property type="component" value="Unassembled WGS sequence"/>
</dbReference>
<reference evidence="3 5" key="2">
    <citation type="submission" date="2023-11" db="EMBL/GenBank/DDBJ databases">
        <title>MicrobeMod: A computational toolkit for identifying prokaryotic methylation and restriction-modification with nanopore sequencing.</title>
        <authorList>
            <person name="Crits-Christoph A."/>
            <person name="Kang S.C."/>
            <person name="Lee H."/>
            <person name="Ostrov N."/>
        </authorList>
    </citation>
    <scope>NUCLEOTIDE SEQUENCE [LARGE SCALE GENOMIC DNA]</scope>
    <source>
        <strain evidence="3 5">ATCC 23090</strain>
    </source>
</reference>
<sequence>MKNKDLKNKTTGNEHIPTQEELEAKRDQTFPGYPTYPASEDIMNNEEREELDVEGVTGSRRINNEIAREEGSVPQEFAEEEQDDLDIPGSELDDEEEAIGEEDEENNYYSLGGERHEDLDETNEDDI</sequence>
<name>A0A1K1P3K6_9BACT</name>
<evidence type="ECO:0000313" key="3">
    <source>
        <dbReference type="EMBL" id="WQG87412.1"/>
    </source>
</evidence>
<gene>
    <name evidence="2" type="ORF">SAMN05661012_01764</name>
    <name evidence="3" type="ORF">SR876_21030</name>
</gene>
<dbReference type="OrthoDB" id="680877at2"/>
<keyword evidence="5" id="KW-1185">Reference proteome</keyword>
<evidence type="ECO:0000313" key="2">
    <source>
        <dbReference type="EMBL" id="SFW42344.1"/>
    </source>
</evidence>
<proteinExistence type="predicted"/>
<accession>A0A1K1P3K6</accession>
<feature type="compositionally biased region" description="Basic and acidic residues" evidence="1">
    <location>
        <begin position="62"/>
        <end position="71"/>
    </location>
</feature>